<accession>A0A392TI36</accession>
<protein>
    <submittedName>
        <fullName evidence="1">Uncharacterized protein</fullName>
    </submittedName>
</protein>
<reference evidence="1 2" key="1">
    <citation type="journal article" date="2018" name="Front. Plant Sci.">
        <title>Red Clover (Trifolium pratense) and Zigzag Clover (T. medium) - A Picture of Genomic Similarities and Differences.</title>
        <authorList>
            <person name="Dluhosova J."/>
            <person name="Istvanek J."/>
            <person name="Nedelnik J."/>
            <person name="Repkova J."/>
        </authorList>
    </citation>
    <scope>NUCLEOTIDE SEQUENCE [LARGE SCALE GENOMIC DNA]</scope>
    <source>
        <strain evidence="2">cv. 10/8</strain>
        <tissue evidence="1">Leaf</tissue>
    </source>
</reference>
<dbReference type="AlphaFoldDB" id="A0A392TI36"/>
<dbReference type="Proteomes" id="UP000265520">
    <property type="component" value="Unassembled WGS sequence"/>
</dbReference>
<keyword evidence="2" id="KW-1185">Reference proteome</keyword>
<sequence length="27" mass="3358">REKRFGANYEMELEKIVIEDGDSWQWK</sequence>
<feature type="non-terminal residue" evidence="1">
    <location>
        <position position="1"/>
    </location>
</feature>
<comment type="caution">
    <text evidence="1">The sequence shown here is derived from an EMBL/GenBank/DDBJ whole genome shotgun (WGS) entry which is preliminary data.</text>
</comment>
<evidence type="ECO:0000313" key="2">
    <source>
        <dbReference type="Proteomes" id="UP000265520"/>
    </source>
</evidence>
<name>A0A392TI36_9FABA</name>
<dbReference type="EMBL" id="LXQA010588885">
    <property type="protein sequence ID" value="MCI60829.1"/>
    <property type="molecule type" value="Genomic_DNA"/>
</dbReference>
<evidence type="ECO:0000313" key="1">
    <source>
        <dbReference type="EMBL" id="MCI60829.1"/>
    </source>
</evidence>
<proteinExistence type="predicted"/>
<organism evidence="1 2">
    <name type="scientific">Trifolium medium</name>
    <dbReference type="NCBI Taxonomy" id="97028"/>
    <lineage>
        <taxon>Eukaryota</taxon>
        <taxon>Viridiplantae</taxon>
        <taxon>Streptophyta</taxon>
        <taxon>Embryophyta</taxon>
        <taxon>Tracheophyta</taxon>
        <taxon>Spermatophyta</taxon>
        <taxon>Magnoliopsida</taxon>
        <taxon>eudicotyledons</taxon>
        <taxon>Gunneridae</taxon>
        <taxon>Pentapetalae</taxon>
        <taxon>rosids</taxon>
        <taxon>fabids</taxon>
        <taxon>Fabales</taxon>
        <taxon>Fabaceae</taxon>
        <taxon>Papilionoideae</taxon>
        <taxon>50 kb inversion clade</taxon>
        <taxon>NPAAA clade</taxon>
        <taxon>Hologalegina</taxon>
        <taxon>IRL clade</taxon>
        <taxon>Trifolieae</taxon>
        <taxon>Trifolium</taxon>
    </lineage>
</organism>